<dbReference type="Pfam" id="PF02410">
    <property type="entry name" value="RsfS"/>
    <property type="match status" value="1"/>
</dbReference>
<evidence type="ECO:0000256" key="7">
    <source>
        <dbReference type="ARBA" id="ARBA00022695"/>
    </source>
</evidence>
<comment type="similarity">
    <text evidence="4 13">Belongs to the Iojap/RsfS family.</text>
</comment>
<dbReference type="NCBIfam" id="TIGR00090">
    <property type="entry name" value="rsfS_iojap_ybeB"/>
    <property type="match status" value="1"/>
</dbReference>
<dbReference type="InterPro" id="IPR005248">
    <property type="entry name" value="NadD/NMNAT"/>
</dbReference>
<comment type="similarity">
    <text evidence="3 12">Belongs to the NadD family.</text>
</comment>
<comment type="caution">
    <text evidence="16">The sequence shown here is derived from an EMBL/GenBank/DDBJ whole genome shotgun (WGS) entry which is preliminary data.</text>
</comment>
<evidence type="ECO:0000256" key="13">
    <source>
        <dbReference type="HAMAP-Rule" id="MF_01477"/>
    </source>
</evidence>
<evidence type="ECO:0000313" key="17">
    <source>
        <dbReference type="Proteomes" id="UP001312908"/>
    </source>
</evidence>
<proteinExistence type="inferred from homology"/>
<dbReference type="InterPro" id="IPR004821">
    <property type="entry name" value="Cyt_trans-like"/>
</dbReference>
<protein>
    <recommendedName>
        <fullName evidence="12 13">Multifunctional fusion protein</fullName>
    </recommendedName>
    <domain>
        <recommendedName>
            <fullName evidence="12">Probable nicotinate-nucleotide adenylyltransferase</fullName>
            <ecNumber evidence="12">2.7.7.18</ecNumber>
        </recommendedName>
        <alternativeName>
            <fullName evidence="12">Deamido-NAD(+) diphosphorylase</fullName>
        </alternativeName>
        <alternativeName>
            <fullName evidence="12">Deamido-NAD(+) pyrophosphorylase</fullName>
        </alternativeName>
        <alternativeName>
            <fullName evidence="12">Nicotinate mononucleotide adenylyltransferase</fullName>
            <shortName evidence="12">NaMN adenylyltransferase</shortName>
        </alternativeName>
    </domain>
    <domain>
        <recommendedName>
            <fullName evidence="13">Ribosomal silencing factor RsfS</fullName>
        </recommendedName>
    </domain>
</protein>
<dbReference type="EC" id="2.7.7.18" evidence="12"/>
<evidence type="ECO:0000256" key="14">
    <source>
        <dbReference type="SAM" id="MobiDB-lite"/>
    </source>
</evidence>
<keyword evidence="13" id="KW-0963">Cytoplasm</keyword>
<dbReference type="InterPro" id="IPR043519">
    <property type="entry name" value="NT_sf"/>
</dbReference>
<comment type="catalytic activity">
    <reaction evidence="11 12">
        <text>nicotinate beta-D-ribonucleotide + ATP + H(+) = deamido-NAD(+) + diphosphate</text>
        <dbReference type="Rhea" id="RHEA:22860"/>
        <dbReference type="ChEBI" id="CHEBI:15378"/>
        <dbReference type="ChEBI" id="CHEBI:30616"/>
        <dbReference type="ChEBI" id="CHEBI:33019"/>
        <dbReference type="ChEBI" id="CHEBI:57502"/>
        <dbReference type="ChEBI" id="CHEBI:58437"/>
        <dbReference type="EC" id="2.7.7.18"/>
    </reaction>
</comment>
<feature type="domain" description="Cytidyltransferase-like" evidence="15">
    <location>
        <begin position="5"/>
        <end position="184"/>
    </location>
</feature>
<comment type="function">
    <text evidence="13">Functions as a ribosomal silencing factor. Interacts with ribosomal protein uL14 (rplN), blocking formation of intersubunit bridge B8. Prevents association of the 30S and 50S ribosomal subunits and the formation of functional ribosomes, thus repressing translation.</text>
</comment>
<evidence type="ECO:0000256" key="11">
    <source>
        <dbReference type="ARBA" id="ARBA00048721"/>
    </source>
</evidence>
<dbReference type="HAMAP" id="MF_01477">
    <property type="entry name" value="Iojap_RsfS"/>
    <property type="match status" value="1"/>
</dbReference>
<keyword evidence="17" id="KW-1185">Reference proteome</keyword>
<dbReference type="Pfam" id="PF01467">
    <property type="entry name" value="CTP_transf_like"/>
    <property type="match status" value="1"/>
</dbReference>
<keyword evidence="13" id="KW-0810">Translation regulation</keyword>
<keyword evidence="8 12" id="KW-0547">Nucleotide-binding</keyword>
<dbReference type="InterPro" id="IPR014729">
    <property type="entry name" value="Rossmann-like_a/b/a_fold"/>
</dbReference>
<dbReference type="SUPFAM" id="SSF81301">
    <property type="entry name" value="Nucleotidyltransferase"/>
    <property type="match status" value="1"/>
</dbReference>
<keyword evidence="5 12" id="KW-0662">Pyridine nucleotide biosynthesis</keyword>
<evidence type="ECO:0000256" key="1">
    <source>
        <dbReference type="ARBA" id="ARBA00002324"/>
    </source>
</evidence>
<evidence type="ECO:0000256" key="9">
    <source>
        <dbReference type="ARBA" id="ARBA00022840"/>
    </source>
</evidence>
<evidence type="ECO:0000313" key="16">
    <source>
        <dbReference type="EMBL" id="MEE8657594.1"/>
    </source>
</evidence>
<dbReference type="NCBIfam" id="NF000843">
    <property type="entry name" value="PRK00071.2-2"/>
    <property type="match status" value="1"/>
</dbReference>
<dbReference type="Gene3D" id="3.30.460.10">
    <property type="entry name" value="Beta Polymerase, domain 2"/>
    <property type="match status" value="1"/>
</dbReference>
<dbReference type="PANTHER" id="PTHR39321">
    <property type="entry name" value="NICOTINATE-NUCLEOTIDE ADENYLYLTRANSFERASE-RELATED"/>
    <property type="match status" value="1"/>
</dbReference>
<keyword evidence="13" id="KW-0678">Repressor</keyword>
<keyword evidence="7 12" id="KW-0548">Nucleotidyltransferase</keyword>
<evidence type="ECO:0000256" key="5">
    <source>
        <dbReference type="ARBA" id="ARBA00022642"/>
    </source>
</evidence>
<evidence type="ECO:0000256" key="2">
    <source>
        <dbReference type="ARBA" id="ARBA00005019"/>
    </source>
</evidence>
<evidence type="ECO:0000256" key="3">
    <source>
        <dbReference type="ARBA" id="ARBA00009014"/>
    </source>
</evidence>
<evidence type="ECO:0000256" key="4">
    <source>
        <dbReference type="ARBA" id="ARBA00010574"/>
    </source>
</evidence>
<comment type="subunit">
    <text evidence="13">Interacts with ribosomal protein uL14 (rplN).</text>
</comment>
<dbReference type="HAMAP" id="MF_00244">
    <property type="entry name" value="NaMN_adenylyltr"/>
    <property type="match status" value="1"/>
</dbReference>
<name>A0ABU7TYM7_9PROT</name>
<comment type="subcellular location">
    <subcellularLocation>
        <location evidence="13">Cytoplasm</location>
    </subcellularLocation>
</comment>
<dbReference type="Gene3D" id="3.40.50.620">
    <property type="entry name" value="HUPs"/>
    <property type="match status" value="1"/>
</dbReference>
<dbReference type="PANTHER" id="PTHR39321:SF3">
    <property type="entry name" value="PHOSPHOPANTETHEINE ADENYLYLTRANSFERASE"/>
    <property type="match status" value="1"/>
</dbReference>
<accession>A0ABU7TYM7</accession>
<keyword evidence="6 12" id="KW-0808">Transferase</keyword>
<comment type="pathway">
    <text evidence="2 12">Cofactor biosynthesis; NAD(+) biosynthesis; deamido-NAD(+) from nicotinate D-ribonucleotide: step 1/1.</text>
</comment>
<evidence type="ECO:0000256" key="10">
    <source>
        <dbReference type="ARBA" id="ARBA00023027"/>
    </source>
</evidence>
<dbReference type="Proteomes" id="UP001312908">
    <property type="component" value="Unassembled WGS sequence"/>
</dbReference>
<dbReference type="CDD" id="cd02165">
    <property type="entry name" value="NMNAT"/>
    <property type="match status" value="1"/>
</dbReference>
<gene>
    <name evidence="12" type="primary">nadD</name>
    <name evidence="13" type="synonym">rsfS</name>
    <name evidence="16" type="ORF">DOFOFD_00985</name>
</gene>
<dbReference type="SUPFAM" id="SSF52374">
    <property type="entry name" value="Nucleotidylyl transferase"/>
    <property type="match status" value="1"/>
</dbReference>
<evidence type="ECO:0000256" key="8">
    <source>
        <dbReference type="ARBA" id="ARBA00022741"/>
    </source>
</evidence>
<evidence type="ECO:0000256" key="12">
    <source>
        <dbReference type="HAMAP-Rule" id="MF_00244"/>
    </source>
</evidence>
<dbReference type="EMBL" id="JAWJZY010000001">
    <property type="protein sequence ID" value="MEE8657594.1"/>
    <property type="molecule type" value="Genomic_DNA"/>
</dbReference>
<comment type="function">
    <text evidence="1 12">Catalyzes the reversible adenylation of nicotinate mononucleotide (NaMN) to nicotinic acid adenine dinucleotide (NaAD).</text>
</comment>
<dbReference type="NCBIfam" id="TIGR00482">
    <property type="entry name" value="nicotinate (nicotinamide) nucleotide adenylyltransferase"/>
    <property type="match status" value="1"/>
</dbReference>
<feature type="region of interest" description="Disordered" evidence="14">
    <location>
        <begin position="203"/>
        <end position="262"/>
    </location>
</feature>
<dbReference type="InterPro" id="IPR004394">
    <property type="entry name" value="Iojap/RsfS/C7orf30"/>
</dbReference>
<evidence type="ECO:0000259" key="15">
    <source>
        <dbReference type="Pfam" id="PF01467"/>
    </source>
</evidence>
<keyword evidence="9 12" id="KW-0067">ATP-binding</keyword>
<evidence type="ECO:0000256" key="6">
    <source>
        <dbReference type="ARBA" id="ARBA00022679"/>
    </source>
</evidence>
<organism evidence="16 17">
    <name type="scientific">Sorlinia euscelidii</name>
    <dbReference type="NCBI Taxonomy" id="3081148"/>
    <lineage>
        <taxon>Bacteria</taxon>
        <taxon>Pseudomonadati</taxon>
        <taxon>Pseudomonadota</taxon>
        <taxon>Alphaproteobacteria</taxon>
        <taxon>Acetobacterales</taxon>
        <taxon>Acetobacteraceae</taxon>
        <taxon>Sorlinia</taxon>
    </lineage>
</organism>
<reference evidence="16 17" key="1">
    <citation type="submission" date="2023-10" db="EMBL/GenBank/DDBJ databases">
        <title>Sorlinia euscelidii gen. nov., sp. nov., an acetic acid bacteria isolated from the gut of Euscelidius variegatus emitter.</title>
        <authorList>
            <person name="Michoud G."/>
            <person name="Marasco R."/>
            <person name="Seferji K."/>
            <person name="Gonella E."/>
            <person name="Garuglieri E."/>
            <person name="Alma A."/>
            <person name="Mapelli F."/>
            <person name="Borin S."/>
            <person name="Daffonchio D."/>
            <person name="Crotti E."/>
        </authorList>
    </citation>
    <scope>NUCLEOTIDE SEQUENCE [LARGE SCALE GENOMIC DNA]</scope>
    <source>
        <strain evidence="16 17">EV16P</strain>
    </source>
</reference>
<sequence>MTVGLLGGSFDPAHEGHQRLAAYALKHLKLDQVWLLVTPGNPFKKLQGSAAFEARLRSARRISDGRRIIATDIEARLGTKFTAATLTMLRRRFPHISFVWIMGADSFASLTRWNHWQEIIQMVAVAVVPRPGQTRGALFGKTAQRLRRLRKQARCAPILAQLGAPGWAFLMTPHSGISSTDLRRSASRNGTLSTYYRLEYEPIPTKPSPRLKNAASLPSHEPQDEASLHIATTDARQVADKTSRKKRVSAGPEKKARSRSAVPEVDTNILMDVIRESLMADKAEDITVINLIGRASFADKMVIATGLADRQIAAMAEHIEKKLKEAGVKRVWIEGEGGSDWVLLDAGDIVVHLFKTEARQHYALEKMWAPELDDDTEN</sequence>
<keyword evidence="10 12" id="KW-0520">NAD</keyword>